<feature type="signal peptide" evidence="1">
    <location>
        <begin position="1"/>
        <end position="25"/>
    </location>
</feature>
<name>A0A1G2U660_9BACT</name>
<proteinExistence type="predicted"/>
<sequence>MKKLIAGFVGLAMVVMVVAPVGAGAQTVADLTAQINGLLATIASLQAQLASMQGGSSGGSYVFSANLTLGSTGADVSALQQYLVSKGYLTMPAGVAMGYFGPLTQAAVASWQAANGIAPAVGYFGPISRAALNLMMASTGGTTGGGTTVPGSTTGITTPGVEGTLTASLNPSPASGKTVREGDTNEDVLGIKLEAKLSDIKVERIKLNLGTASSFYTKVFRALHVADGSNVLASVDLNSSTVVKEGTTYYITITGFDFVVPKDATKVLTIKADLHANIDSTGSGSCDDVGDTACTITVPVDGVRGIDGAGINQYSPSATFARSLTIGALLSDTAELKLALNTNTPVTQEIVAAQGTTDDEYDGLSVMTFDLSAEKDDVLVTDFTLAVTEGGAGSNADTVTAYLYDGSTLVGSASVTAAATAYAIFSDIDFTVPEGTTKTLTVKLDIRSADSTGETINVSATSTSATAENSEGSAVTPTGSATGKTFTVRNVGPVFTLLSKTIAKDSGPAITGATSTAVAKFVVRAQAVGGDIYFGNNATTAAYRMFNATAFDIWQNGAVVLDLTEATSTAFTQPSTGVTAVGTNTFKLAENNTVDVTVEHTLPGRTPGGVLIALGSYAIGIQGITWSPDEVLASYVTSTFMDGEGDWRTTTVTLP</sequence>
<gene>
    <name evidence="3" type="ORF">A3B14_01830</name>
</gene>
<dbReference type="SUPFAM" id="SSF47090">
    <property type="entry name" value="PGBD-like"/>
    <property type="match status" value="1"/>
</dbReference>
<protein>
    <recommendedName>
        <fullName evidence="2">Peptidoglycan binding-like domain-containing protein</fullName>
    </recommendedName>
</protein>
<dbReference type="InterPro" id="IPR002477">
    <property type="entry name" value="Peptidoglycan-bd-like"/>
</dbReference>
<reference evidence="3 4" key="1">
    <citation type="journal article" date="2016" name="Nat. Commun.">
        <title>Thousands of microbial genomes shed light on interconnected biogeochemical processes in an aquifer system.</title>
        <authorList>
            <person name="Anantharaman K."/>
            <person name="Brown C.T."/>
            <person name="Hug L.A."/>
            <person name="Sharon I."/>
            <person name="Castelle C.J."/>
            <person name="Probst A.J."/>
            <person name="Thomas B.C."/>
            <person name="Singh A."/>
            <person name="Wilkins M.J."/>
            <person name="Karaoz U."/>
            <person name="Brodie E.L."/>
            <person name="Williams K.H."/>
            <person name="Hubbard S.S."/>
            <person name="Banfield J.F."/>
        </authorList>
    </citation>
    <scope>NUCLEOTIDE SEQUENCE [LARGE SCALE GENOMIC DNA]</scope>
</reference>
<dbReference type="InterPro" id="IPR036365">
    <property type="entry name" value="PGBD-like_sf"/>
</dbReference>
<dbReference type="Gene3D" id="1.10.101.10">
    <property type="entry name" value="PGBD-like superfamily/PGBD"/>
    <property type="match status" value="1"/>
</dbReference>
<feature type="domain" description="Peptidoglycan binding-like" evidence="2">
    <location>
        <begin position="72"/>
        <end position="119"/>
    </location>
</feature>
<evidence type="ECO:0000313" key="4">
    <source>
        <dbReference type="Proteomes" id="UP000176800"/>
    </source>
</evidence>
<evidence type="ECO:0000313" key="3">
    <source>
        <dbReference type="EMBL" id="OHB04372.1"/>
    </source>
</evidence>
<dbReference type="InterPro" id="IPR036366">
    <property type="entry name" value="PGBDSf"/>
</dbReference>
<accession>A0A1G2U660</accession>
<dbReference type="AlphaFoldDB" id="A0A1G2U660"/>
<keyword evidence="1" id="KW-0732">Signal</keyword>
<dbReference type="Proteomes" id="UP000176800">
    <property type="component" value="Unassembled WGS sequence"/>
</dbReference>
<dbReference type="Pfam" id="PF01471">
    <property type="entry name" value="PG_binding_1"/>
    <property type="match status" value="1"/>
</dbReference>
<dbReference type="EMBL" id="MHWE01000007">
    <property type="protein sequence ID" value="OHB04372.1"/>
    <property type="molecule type" value="Genomic_DNA"/>
</dbReference>
<evidence type="ECO:0000256" key="1">
    <source>
        <dbReference type="SAM" id="SignalP"/>
    </source>
</evidence>
<evidence type="ECO:0000259" key="2">
    <source>
        <dbReference type="Pfam" id="PF01471"/>
    </source>
</evidence>
<organism evidence="3 4">
    <name type="scientific">Candidatus Zambryskibacteria bacterium RIFCSPLOWO2_01_FULL_45_21</name>
    <dbReference type="NCBI Taxonomy" id="1802761"/>
    <lineage>
        <taxon>Bacteria</taxon>
        <taxon>Candidatus Zambryskiibacteriota</taxon>
    </lineage>
</organism>
<comment type="caution">
    <text evidence="3">The sequence shown here is derived from an EMBL/GenBank/DDBJ whole genome shotgun (WGS) entry which is preliminary data.</text>
</comment>
<feature type="chain" id="PRO_5009584669" description="Peptidoglycan binding-like domain-containing protein" evidence="1">
    <location>
        <begin position="26"/>
        <end position="655"/>
    </location>
</feature>